<dbReference type="OrthoDB" id="4135at10239"/>
<dbReference type="GO" id="GO:0006281">
    <property type="term" value="P:DNA repair"/>
    <property type="evidence" value="ECO:0007669"/>
    <property type="project" value="InterPro"/>
</dbReference>
<dbReference type="Gene3D" id="3.30.470.30">
    <property type="entry name" value="DNA ligase/mRNA capping enzyme"/>
    <property type="match status" value="1"/>
</dbReference>
<reference evidence="4" key="1">
    <citation type="submission" date="2009-07" db="EMBL/GenBank/DDBJ databases">
        <authorList>
            <person name="Kropinski A.M."/>
            <person name="Villegas A."/>
            <person name="Lingohr E.J."/>
        </authorList>
    </citation>
    <scope>NUCLEOTIDE SEQUENCE [LARGE SCALE GENOMIC DNA]</scope>
</reference>
<sequence length="477" mass="53026">MNILQHIEHLRSLTGTKDKKAYLATLKDNPNFLSFVHLTLEPLTNMYMTELPDGVGVPGHTNEFNEDEFIVDLTELVGKLTNRTLSKRLEVANAIQGFINKHANVTSWDLLDLVVRRTLSAGLAEKSINDVFGEHFLTLVPYQRCVLPKDSNIRKWTMKDGRWETVKLSQIKADGEYANVTLGSEGLKVQTRNGRLFPVRSADGQIIQAWAGLNADMVARYNDMKGMQLHGELMIEGPDGKLMSRAEGNGVFNSLLKQGSEIPEGHRVVMHVWDAIPLENAVSKGRYDMPYIERFGFVNRVFAGGKTITPIETRMVWTVGEALDHLREALARGLEGTVLKASNAIWRDGDNPDQIKFKIEFTVDLILTAFKAGDANGKNASTFGSMELESSDGLLKVSATGISDKDRAELHKNKAKYIGGVFKVTANDIMAPSRDNDKHSLFLPRVNIKTFRVDKAEADDLPSIIAQLEAAKANYTI</sequence>
<dbReference type="GO" id="GO:0005524">
    <property type="term" value="F:ATP binding"/>
    <property type="evidence" value="ECO:0007669"/>
    <property type="project" value="InterPro"/>
</dbReference>
<dbReference type="Pfam" id="PF01068">
    <property type="entry name" value="DNA_ligase_A_M"/>
    <property type="match status" value="1"/>
</dbReference>
<dbReference type="GeneID" id="8684149"/>
<gene>
    <name evidence="3" type="primary">201</name>
</gene>
<dbReference type="GO" id="GO:0006310">
    <property type="term" value="P:DNA recombination"/>
    <property type="evidence" value="ECO:0007669"/>
    <property type="project" value="InterPro"/>
</dbReference>
<dbReference type="EMBL" id="GQ357915">
    <property type="protein sequence ID" value="ACV50223.1"/>
    <property type="molecule type" value="Genomic_DNA"/>
</dbReference>
<evidence type="ECO:0000256" key="1">
    <source>
        <dbReference type="ARBA" id="ARBA00013308"/>
    </source>
</evidence>
<keyword evidence="3" id="KW-0436">Ligase</keyword>
<keyword evidence="4" id="KW-1185">Reference proteome</keyword>
<dbReference type="Proteomes" id="UP000008986">
    <property type="component" value="Segment"/>
</dbReference>
<dbReference type="RefSeq" id="YP_003359055.1">
    <property type="nucleotide sequence ID" value="NC_013697.1"/>
</dbReference>
<organismHost>
    <name type="scientific">Delftia acidovorans</name>
    <name type="common">Pseudomonas acidovorans</name>
    <name type="synonym">Comamonas acidovorans</name>
    <dbReference type="NCBI Taxonomy" id="80866"/>
</organismHost>
<protein>
    <recommendedName>
        <fullName evidence="1">DNA ligase</fullName>
    </recommendedName>
</protein>
<evidence type="ECO:0000313" key="3">
    <source>
        <dbReference type="EMBL" id="ACV50223.1"/>
    </source>
</evidence>
<organism evidence="3 4">
    <name type="scientific">Delftia phage PhiW-14</name>
    <name type="common">Deftia acidovorans bacteriophage phiW-14</name>
    <dbReference type="NCBI Taxonomy" id="665032"/>
    <lineage>
        <taxon>Viruses</taxon>
        <taxon>Duplodnaviria</taxon>
        <taxon>Heunggongvirae</taxon>
        <taxon>Uroviricota</taxon>
        <taxon>Caudoviricetes</taxon>
        <taxon>Ionavirus</taxon>
        <taxon>Ionavirus W14</taxon>
    </lineage>
</organism>
<dbReference type="SUPFAM" id="SSF56091">
    <property type="entry name" value="DNA ligase/mRNA capping enzyme, catalytic domain"/>
    <property type="match status" value="1"/>
</dbReference>
<evidence type="ECO:0000313" key="4">
    <source>
        <dbReference type="Proteomes" id="UP000008986"/>
    </source>
</evidence>
<proteinExistence type="predicted"/>
<dbReference type="GO" id="GO:0003910">
    <property type="term" value="F:DNA ligase (ATP) activity"/>
    <property type="evidence" value="ECO:0007669"/>
    <property type="project" value="InterPro"/>
</dbReference>
<name>C9DGH2_BPW14</name>
<dbReference type="InterPro" id="IPR012340">
    <property type="entry name" value="NA-bd_OB-fold"/>
</dbReference>
<accession>C9DGH2</accession>
<feature type="domain" description="ATP-dependent DNA ligase family profile" evidence="2">
    <location>
        <begin position="168"/>
        <end position="358"/>
    </location>
</feature>
<dbReference type="InterPro" id="IPR012310">
    <property type="entry name" value="DNA_ligase_ATP-dep_cent"/>
</dbReference>
<dbReference type="SUPFAM" id="SSF50249">
    <property type="entry name" value="Nucleic acid-binding proteins"/>
    <property type="match status" value="1"/>
</dbReference>
<evidence type="ECO:0000259" key="2">
    <source>
        <dbReference type="Pfam" id="PF01068"/>
    </source>
</evidence>
<dbReference type="KEGG" id="vg:8684149"/>